<dbReference type="RefSeq" id="XP_002764481.1">
    <property type="nucleotide sequence ID" value="XM_002764435.1"/>
</dbReference>
<dbReference type="Proteomes" id="UP000007800">
    <property type="component" value="Unassembled WGS sequence"/>
</dbReference>
<name>C5M1E3_PERM5</name>
<reference evidence="2 3" key="1">
    <citation type="submission" date="2008-07" db="EMBL/GenBank/DDBJ databases">
        <authorList>
            <person name="El-Sayed N."/>
            <person name="Caler E."/>
            <person name="Inman J."/>
            <person name="Amedeo P."/>
            <person name="Hass B."/>
            <person name="Wortman J."/>
        </authorList>
    </citation>
    <scope>NUCLEOTIDE SEQUENCE [LARGE SCALE GENOMIC DNA]</scope>
    <source>
        <strain evidence="3">ATCC 50983 / TXsc</strain>
    </source>
</reference>
<gene>
    <name evidence="2" type="ORF">Pmar_PMAR026663</name>
</gene>
<proteinExistence type="predicted"/>
<dbReference type="EMBL" id="GG687352">
    <property type="protein sequence ID" value="EEQ97198.1"/>
    <property type="molecule type" value="Genomic_DNA"/>
</dbReference>
<feature type="compositionally biased region" description="Basic and acidic residues" evidence="1">
    <location>
        <begin position="17"/>
        <end position="26"/>
    </location>
</feature>
<evidence type="ECO:0000256" key="1">
    <source>
        <dbReference type="SAM" id="MobiDB-lite"/>
    </source>
</evidence>
<keyword evidence="3" id="KW-1185">Reference proteome</keyword>
<dbReference type="InParanoid" id="C5M1E3"/>
<feature type="region of interest" description="Disordered" evidence="1">
    <location>
        <begin position="1"/>
        <end position="47"/>
    </location>
</feature>
<accession>C5M1E3</accession>
<dbReference type="GeneID" id="9054266"/>
<evidence type="ECO:0000313" key="3">
    <source>
        <dbReference type="Proteomes" id="UP000007800"/>
    </source>
</evidence>
<sequence length="47" mass="5329">MVHATNTDDYDDGEQDMSIHNRDDVKARKRSKQPSPSLAAEDLEIID</sequence>
<protein>
    <submittedName>
        <fullName evidence="2">Uncharacterized protein</fullName>
    </submittedName>
</protein>
<organism evidence="3">
    <name type="scientific">Perkinsus marinus (strain ATCC 50983 / TXsc)</name>
    <dbReference type="NCBI Taxonomy" id="423536"/>
    <lineage>
        <taxon>Eukaryota</taxon>
        <taxon>Sar</taxon>
        <taxon>Alveolata</taxon>
        <taxon>Perkinsozoa</taxon>
        <taxon>Perkinsea</taxon>
        <taxon>Perkinsida</taxon>
        <taxon>Perkinsidae</taxon>
        <taxon>Perkinsus</taxon>
    </lineage>
</organism>
<evidence type="ECO:0000313" key="2">
    <source>
        <dbReference type="EMBL" id="EEQ97198.1"/>
    </source>
</evidence>
<dbReference type="AlphaFoldDB" id="C5M1E3"/>